<sequence>MSSLPEDIIIDIILRLPVKSILRFRCVCKPWCKQFSGPNFVKMHFKQAVEMSKFNLMIADSYLYSINYDSLSSSLTASTLSSSPSLVTKFDEVYAIDYPYKTADYIVEILGSCNGLLCIIPDKYVICIWNPSTKEYKELPTLEHFKFTTNLSTRITYGFGYNCNIEDYKLVRVVTGFYGLSEVMVYSLASNSWKSIQNIPYDLSYGGQPGVLVNGALHWIAARGMSSKGCEVVLVSFDIGDETFKKVPQPKNLNKQKFHKTVGELGGSADKFGVVPTVLWNGMESMLVFGSQNQAGNTFPRM</sequence>
<dbReference type="SUPFAM" id="SSF50965">
    <property type="entry name" value="Galactose oxidase, central domain"/>
    <property type="match status" value="1"/>
</dbReference>
<gene>
    <name evidence="2" type="ORF">BVC80_1649g37</name>
</gene>
<feature type="domain" description="F-box" evidence="1">
    <location>
        <begin position="1"/>
        <end position="31"/>
    </location>
</feature>
<dbReference type="PROSITE" id="PS50181">
    <property type="entry name" value="FBOX"/>
    <property type="match status" value="1"/>
</dbReference>
<dbReference type="PANTHER" id="PTHR31672:SF13">
    <property type="entry name" value="F-BOX PROTEIN CPR30-LIKE"/>
    <property type="match status" value="1"/>
</dbReference>
<dbReference type="EMBL" id="MVGT01004153">
    <property type="protein sequence ID" value="OVA01232.1"/>
    <property type="molecule type" value="Genomic_DNA"/>
</dbReference>
<dbReference type="OMA" id="NLMIADS"/>
<organism evidence="2 3">
    <name type="scientific">Macleaya cordata</name>
    <name type="common">Five-seeded plume-poppy</name>
    <name type="synonym">Bocconia cordata</name>
    <dbReference type="NCBI Taxonomy" id="56857"/>
    <lineage>
        <taxon>Eukaryota</taxon>
        <taxon>Viridiplantae</taxon>
        <taxon>Streptophyta</taxon>
        <taxon>Embryophyta</taxon>
        <taxon>Tracheophyta</taxon>
        <taxon>Spermatophyta</taxon>
        <taxon>Magnoliopsida</taxon>
        <taxon>Ranunculales</taxon>
        <taxon>Papaveraceae</taxon>
        <taxon>Papaveroideae</taxon>
        <taxon>Macleaya</taxon>
    </lineage>
</organism>
<keyword evidence="3" id="KW-1185">Reference proteome</keyword>
<dbReference type="FunCoup" id="A0A200PSS0">
    <property type="interactions" value="1408"/>
</dbReference>
<dbReference type="Gene3D" id="1.20.1280.50">
    <property type="match status" value="1"/>
</dbReference>
<dbReference type="InterPro" id="IPR011043">
    <property type="entry name" value="Gal_Oxase/kelch_b-propeller"/>
</dbReference>
<dbReference type="AlphaFoldDB" id="A0A200PSS0"/>
<dbReference type="Pfam" id="PF00646">
    <property type="entry name" value="F-box"/>
    <property type="match status" value="1"/>
</dbReference>
<reference evidence="2 3" key="1">
    <citation type="journal article" date="2017" name="Mol. Plant">
        <title>The Genome of Medicinal Plant Macleaya cordata Provides New Insights into Benzylisoquinoline Alkaloids Metabolism.</title>
        <authorList>
            <person name="Liu X."/>
            <person name="Liu Y."/>
            <person name="Huang P."/>
            <person name="Ma Y."/>
            <person name="Qing Z."/>
            <person name="Tang Q."/>
            <person name="Cao H."/>
            <person name="Cheng P."/>
            <person name="Zheng Y."/>
            <person name="Yuan Z."/>
            <person name="Zhou Y."/>
            <person name="Liu J."/>
            <person name="Tang Z."/>
            <person name="Zhuo Y."/>
            <person name="Zhang Y."/>
            <person name="Yu L."/>
            <person name="Huang J."/>
            <person name="Yang P."/>
            <person name="Peng Q."/>
            <person name="Zhang J."/>
            <person name="Jiang W."/>
            <person name="Zhang Z."/>
            <person name="Lin K."/>
            <person name="Ro D.K."/>
            <person name="Chen X."/>
            <person name="Xiong X."/>
            <person name="Shang Y."/>
            <person name="Huang S."/>
            <person name="Zeng J."/>
        </authorList>
    </citation>
    <scope>NUCLEOTIDE SEQUENCE [LARGE SCALE GENOMIC DNA]</scope>
    <source>
        <strain evidence="3">cv. BLH2017</strain>
        <tissue evidence="2">Root</tissue>
    </source>
</reference>
<evidence type="ECO:0000259" key="1">
    <source>
        <dbReference type="PROSITE" id="PS50181"/>
    </source>
</evidence>
<evidence type="ECO:0000313" key="3">
    <source>
        <dbReference type="Proteomes" id="UP000195402"/>
    </source>
</evidence>
<dbReference type="NCBIfam" id="TIGR01640">
    <property type="entry name" value="F_box_assoc_1"/>
    <property type="match status" value="1"/>
</dbReference>
<dbReference type="InterPro" id="IPR006527">
    <property type="entry name" value="F-box-assoc_dom_typ1"/>
</dbReference>
<dbReference type="SMART" id="SM00256">
    <property type="entry name" value="FBOX"/>
    <property type="match status" value="1"/>
</dbReference>
<dbReference type="OrthoDB" id="591557at2759"/>
<accession>A0A200PSS0</accession>
<dbReference type="SUPFAM" id="SSF81383">
    <property type="entry name" value="F-box domain"/>
    <property type="match status" value="1"/>
</dbReference>
<dbReference type="Proteomes" id="UP000195402">
    <property type="component" value="Unassembled WGS sequence"/>
</dbReference>
<protein>
    <submittedName>
        <fullName evidence="2">F-box domain</fullName>
    </submittedName>
</protein>
<name>A0A200PSS0_MACCD</name>
<dbReference type="PANTHER" id="PTHR31672">
    <property type="entry name" value="BNACNNG10540D PROTEIN"/>
    <property type="match status" value="1"/>
</dbReference>
<dbReference type="InterPro" id="IPR017451">
    <property type="entry name" value="F-box-assoc_interact_dom"/>
</dbReference>
<dbReference type="InParanoid" id="A0A200PSS0"/>
<proteinExistence type="predicted"/>
<dbReference type="InterPro" id="IPR036047">
    <property type="entry name" value="F-box-like_dom_sf"/>
</dbReference>
<dbReference type="Pfam" id="PF07734">
    <property type="entry name" value="FBA_1"/>
    <property type="match status" value="1"/>
</dbReference>
<evidence type="ECO:0000313" key="2">
    <source>
        <dbReference type="EMBL" id="OVA01232.1"/>
    </source>
</evidence>
<dbReference type="STRING" id="56857.A0A200PSS0"/>
<dbReference type="InterPro" id="IPR001810">
    <property type="entry name" value="F-box_dom"/>
</dbReference>
<dbReference type="InterPro" id="IPR050796">
    <property type="entry name" value="SCF_F-box_component"/>
</dbReference>
<comment type="caution">
    <text evidence="2">The sequence shown here is derived from an EMBL/GenBank/DDBJ whole genome shotgun (WGS) entry which is preliminary data.</text>
</comment>